<dbReference type="Proteomes" id="UP000604730">
    <property type="component" value="Unassembled WGS sequence"/>
</dbReference>
<accession>A0ABS1J2Z1</accession>
<proteinExistence type="predicted"/>
<name>A0ABS1J2Z1_9FIRM</name>
<comment type="caution">
    <text evidence="1">The sequence shown here is derived from an EMBL/GenBank/DDBJ whole genome shotgun (WGS) entry which is preliminary data.</text>
</comment>
<reference evidence="1 2" key="1">
    <citation type="submission" date="2021-01" db="EMBL/GenBank/DDBJ databases">
        <title>Isolation and description of Catonella massiliensis sp. nov., a novel Catonella species, isolated from a stable periodontitis subject.</title>
        <authorList>
            <person name="Antezack A."/>
            <person name="Boxberger M."/>
            <person name="La Scola B."/>
            <person name="Monnet-Corti V."/>
        </authorList>
    </citation>
    <scope>NUCLEOTIDE SEQUENCE [LARGE SCALE GENOMIC DNA]</scope>
    <source>
        <strain evidence="1 2">Marseille-Q4567</strain>
    </source>
</reference>
<keyword evidence="2" id="KW-1185">Reference proteome</keyword>
<evidence type="ECO:0000313" key="2">
    <source>
        <dbReference type="Proteomes" id="UP000604730"/>
    </source>
</evidence>
<dbReference type="RefSeq" id="WP_208429929.1">
    <property type="nucleotide sequence ID" value="NZ_JAEPRJ010000001.1"/>
</dbReference>
<gene>
    <name evidence="1" type="ORF">JJN12_12095</name>
</gene>
<dbReference type="EMBL" id="JAEPRJ010000001">
    <property type="protein sequence ID" value="MBK5898516.1"/>
    <property type="molecule type" value="Genomic_DNA"/>
</dbReference>
<sequence>MTDNNSFIQTVKIDEIPWHRLTTAYGRATDFPEYLRILSELKDIKAMEEAGELLAINISHQSTLWHSTPFALIFLVRIFKDALIKRQSNSIADYLAKELLELFVEVAEAVNDGNMLEHAEPLPHFLDLLKEEYLWSEVYDEEADELRYEDDNVFPDDLFYSFYYYSKEVLLTCKPLLSGLEYEDAGVLCGLL</sequence>
<evidence type="ECO:0000313" key="1">
    <source>
        <dbReference type="EMBL" id="MBK5898516.1"/>
    </source>
</evidence>
<protein>
    <submittedName>
        <fullName evidence="1">Uncharacterized protein</fullName>
    </submittedName>
</protein>
<organism evidence="1 2">
    <name type="scientific">Catonella massiliensis</name>
    <dbReference type="NCBI Taxonomy" id="2799636"/>
    <lineage>
        <taxon>Bacteria</taxon>
        <taxon>Bacillati</taxon>
        <taxon>Bacillota</taxon>
        <taxon>Clostridia</taxon>
        <taxon>Lachnospirales</taxon>
        <taxon>Lachnospiraceae</taxon>
        <taxon>Catonella</taxon>
    </lineage>
</organism>